<reference evidence="2" key="2">
    <citation type="submission" date="2023-01" db="EMBL/GenBank/DDBJ databases">
        <authorList>
            <person name="Sun Q."/>
            <person name="Evtushenko L."/>
        </authorList>
    </citation>
    <scope>NUCLEOTIDE SEQUENCE</scope>
    <source>
        <strain evidence="2">VKM Ac-1401</strain>
    </source>
</reference>
<evidence type="ECO:0000313" key="3">
    <source>
        <dbReference type="Proteomes" id="UP001142372"/>
    </source>
</evidence>
<gene>
    <name evidence="2" type="ORF">GCM10017584_21960</name>
</gene>
<dbReference type="AlphaFoldDB" id="A0A9W6M0E0"/>
<feature type="transmembrane region" description="Helical" evidence="1">
    <location>
        <begin position="128"/>
        <end position="152"/>
    </location>
</feature>
<feature type="transmembrane region" description="Helical" evidence="1">
    <location>
        <begin position="88"/>
        <end position="108"/>
    </location>
</feature>
<keyword evidence="1" id="KW-0472">Membrane</keyword>
<keyword evidence="3" id="KW-1185">Reference proteome</keyword>
<keyword evidence="1" id="KW-0812">Transmembrane</keyword>
<dbReference type="RefSeq" id="WP_271177281.1">
    <property type="nucleotide sequence ID" value="NZ_BAAAJO010000008.1"/>
</dbReference>
<keyword evidence="1" id="KW-1133">Transmembrane helix</keyword>
<evidence type="ECO:0000313" key="2">
    <source>
        <dbReference type="EMBL" id="GLJ76622.1"/>
    </source>
</evidence>
<reference evidence="2" key="1">
    <citation type="journal article" date="2014" name="Int. J. Syst. Evol. Microbiol.">
        <title>Complete genome sequence of Corynebacterium casei LMG S-19264T (=DSM 44701T), isolated from a smear-ripened cheese.</title>
        <authorList>
            <consortium name="US DOE Joint Genome Institute (JGI-PGF)"/>
            <person name="Walter F."/>
            <person name="Albersmeier A."/>
            <person name="Kalinowski J."/>
            <person name="Ruckert C."/>
        </authorList>
    </citation>
    <scope>NUCLEOTIDE SEQUENCE</scope>
    <source>
        <strain evidence="2">VKM Ac-1401</strain>
    </source>
</reference>
<feature type="transmembrane region" description="Helical" evidence="1">
    <location>
        <begin position="159"/>
        <end position="177"/>
    </location>
</feature>
<organism evidence="2 3">
    <name type="scientific">Leifsonia poae</name>
    <dbReference type="NCBI Taxonomy" id="110933"/>
    <lineage>
        <taxon>Bacteria</taxon>
        <taxon>Bacillati</taxon>
        <taxon>Actinomycetota</taxon>
        <taxon>Actinomycetes</taxon>
        <taxon>Micrococcales</taxon>
        <taxon>Microbacteriaceae</taxon>
        <taxon>Leifsonia</taxon>
    </lineage>
</organism>
<feature type="transmembrane region" description="Helical" evidence="1">
    <location>
        <begin position="56"/>
        <end position="76"/>
    </location>
</feature>
<accession>A0A9W6M0E0</accession>
<proteinExistence type="predicted"/>
<name>A0A9W6M0E0_9MICO</name>
<protein>
    <submittedName>
        <fullName evidence="2">Uncharacterized protein</fullName>
    </submittedName>
</protein>
<dbReference type="Proteomes" id="UP001142372">
    <property type="component" value="Unassembled WGS sequence"/>
</dbReference>
<sequence>MSAALGRAPRSVREEGFGRANTFVSPASLGGAARALAHEAVPAGVMAAAVLGGHTAGAMVAAAGALVLLSFGYAPLARTKHWAREHLADLWAMLLVMATMAFMATGTLPGSAGTAAHAHRMGGSSGSLALSAAAPGAMLVVVVGWIAVRVLLARRGWHIQSAVSAGACGAGLAWMLML</sequence>
<dbReference type="EMBL" id="BSEN01000010">
    <property type="protein sequence ID" value="GLJ76622.1"/>
    <property type="molecule type" value="Genomic_DNA"/>
</dbReference>
<comment type="caution">
    <text evidence="2">The sequence shown here is derived from an EMBL/GenBank/DDBJ whole genome shotgun (WGS) entry which is preliminary data.</text>
</comment>
<evidence type="ECO:0000256" key="1">
    <source>
        <dbReference type="SAM" id="Phobius"/>
    </source>
</evidence>